<feature type="compositionally biased region" description="Acidic residues" evidence="1">
    <location>
        <begin position="70"/>
        <end position="81"/>
    </location>
</feature>
<dbReference type="EMBL" id="JH993012">
    <property type="protein sequence ID" value="EKX43139.1"/>
    <property type="molecule type" value="Genomic_DNA"/>
</dbReference>
<dbReference type="KEGG" id="gtt:GUITHDRAFT_110866"/>
<feature type="compositionally biased region" description="Low complexity" evidence="1">
    <location>
        <begin position="47"/>
        <end position="61"/>
    </location>
</feature>
<evidence type="ECO:0000313" key="3">
    <source>
        <dbReference type="EnsemblProtists" id="EKX43139"/>
    </source>
</evidence>
<evidence type="ECO:0000313" key="2">
    <source>
        <dbReference type="EMBL" id="EKX43139.1"/>
    </source>
</evidence>
<protein>
    <submittedName>
        <fullName evidence="2 3">Uncharacterized protein</fullName>
    </submittedName>
</protein>
<sequence>MQTASKGRSAASKESPKSIASPVAVSSLRLPSPKTGSEGKSSHRDTASTSAKAAASSSPSSSKKKGKEPEDNDDNLDDLWEENIPLKLQEKLENIGSSGNEAEPKMEFDRTTGSWIGNEDILEDFESPLQSPKRSDSEEDVDKCKKEELAFTLNDEELRNLKAASGSSEHLEKAWFREGQEPWRKESEDEDQEHKQ</sequence>
<dbReference type="AlphaFoldDB" id="L1J4T4"/>
<feature type="compositionally biased region" description="Basic and acidic residues" evidence="1">
    <location>
        <begin position="169"/>
        <end position="196"/>
    </location>
</feature>
<proteinExistence type="predicted"/>
<accession>L1J4T4</accession>
<dbReference type="RefSeq" id="XP_005830119.1">
    <property type="nucleotide sequence ID" value="XM_005830062.1"/>
</dbReference>
<dbReference type="PaxDb" id="55529-EKX43139"/>
<evidence type="ECO:0000313" key="4">
    <source>
        <dbReference type="Proteomes" id="UP000011087"/>
    </source>
</evidence>
<evidence type="ECO:0000256" key="1">
    <source>
        <dbReference type="SAM" id="MobiDB-lite"/>
    </source>
</evidence>
<keyword evidence="4" id="KW-1185">Reference proteome</keyword>
<dbReference type="GeneID" id="17299820"/>
<feature type="region of interest" description="Disordered" evidence="1">
    <location>
        <begin position="123"/>
        <end position="144"/>
    </location>
</feature>
<feature type="region of interest" description="Disordered" evidence="1">
    <location>
        <begin position="1"/>
        <end position="85"/>
    </location>
</feature>
<feature type="region of interest" description="Disordered" evidence="1">
    <location>
        <begin position="163"/>
        <end position="196"/>
    </location>
</feature>
<dbReference type="EnsemblProtists" id="EKX43139">
    <property type="protein sequence ID" value="EKX43139"/>
    <property type="gene ID" value="GUITHDRAFT_110866"/>
</dbReference>
<dbReference type="Proteomes" id="UP000011087">
    <property type="component" value="Unassembled WGS sequence"/>
</dbReference>
<reference evidence="4" key="2">
    <citation type="submission" date="2012-11" db="EMBL/GenBank/DDBJ databases">
        <authorList>
            <person name="Kuo A."/>
            <person name="Curtis B.A."/>
            <person name="Tanifuji G."/>
            <person name="Burki F."/>
            <person name="Gruber A."/>
            <person name="Irimia M."/>
            <person name="Maruyama S."/>
            <person name="Arias M.C."/>
            <person name="Ball S.G."/>
            <person name="Gile G.H."/>
            <person name="Hirakawa Y."/>
            <person name="Hopkins J.F."/>
            <person name="Rensing S.A."/>
            <person name="Schmutz J."/>
            <person name="Symeonidi A."/>
            <person name="Elias M."/>
            <person name="Eveleigh R.J."/>
            <person name="Herman E.K."/>
            <person name="Klute M.J."/>
            <person name="Nakayama T."/>
            <person name="Obornik M."/>
            <person name="Reyes-Prieto A."/>
            <person name="Armbrust E.V."/>
            <person name="Aves S.J."/>
            <person name="Beiko R.G."/>
            <person name="Coutinho P."/>
            <person name="Dacks J.B."/>
            <person name="Durnford D.G."/>
            <person name="Fast N.M."/>
            <person name="Green B.R."/>
            <person name="Grisdale C."/>
            <person name="Hempe F."/>
            <person name="Henrissat B."/>
            <person name="Hoppner M.P."/>
            <person name="Ishida K.-I."/>
            <person name="Kim E."/>
            <person name="Koreny L."/>
            <person name="Kroth P.G."/>
            <person name="Liu Y."/>
            <person name="Malik S.-B."/>
            <person name="Maier U.G."/>
            <person name="McRose D."/>
            <person name="Mock T."/>
            <person name="Neilson J.A."/>
            <person name="Onodera N.T."/>
            <person name="Poole A.M."/>
            <person name="Pritham E.J."/>
            <person name="Richards T.A."/>
            <person name="Rocap G."/>
            <person name="Roy S.W."/>
            <person name="Sarai C."/>
            <person name="Schaack S."/>
            <person name="Shirato S."/>
            <person name="Slamovits C.H."/>
            <person name="Spencer D.F."/>
            <person name="Suzuki S."/>
            <person name="Worden A.Z."/>
            <person name="Zauner S."/>
            <person name="Barry K."/>
            <person name="Bell C."/>
            <person name="Bharti A.K."/>
            <person name="Crow J.A."/>
            <person name="Grimwood J."/>
            <person name="Kramer R."/>
            <person name="Lindquist E."/>
            <person name="Lucas S."/>
            <person name="Salamov A."/>
            <person name="McFadden G.I."/>
            <person name="Lane C.E."/>
            <person name="Keeling P.J."/>
            <person name="Gray M.W."/>
            <person name="Grigoriev I.V."/>
            <person name="Archibald J.M."/>
        </authorList>
    </citation>
    <scope>NUCLEOTIDE SEQUENCE</scope>
    <source>
        <strain evidence="4">CCMP2712</strain>
    </source>
</reference>
<name>L1J4T4_GUITC</name>
<reference evidence="3" key="3">
    <citation type="submission" date="2016-03" db="UniProtKB">
        <authorList>
            <consortium name="EnsemblProtists"/>
        </authorList>
    </citation>
    <scope>IDENTIFICATION</scope>
</reference>
<reference evidence="2 4" key="1">
    <citation type="journal article" date="2012" name="Nature">
        <title>Algal genomes reveal evolutionary mosaicism and the fate of nucleomorphs.</title>
        <authorList>
            <consortium name="DOE Joint Genome Institute"/>
            <person name="Curtis B.A."/>
            <person name="Tanifuji G."/>
            <person name="Burki F."/>
            <person name="Gruber A."/>
            <person name="Irimia M."/>
            <person name="Maruyama S."/>
            <person name="Arias M.C."/>
            <person name="Ball S.G."/>
            <person name="Gile G.H."/>
            <person name="Hirakawa Y."/>
            <person name="Hopkins J.F."/>
            <person name="Kuo A."/>
            <person name="Rensing S.A."/>
            <person name="Schmutz J."/>
            <person name="Symeonidi A."/>
            <person name="Elias M."/>
            <person name="Eveleigh R.J."/>
            <person name="Herman E.K."/>
            <person name="Klute M.J."/>
            <person name="Nakayama T."/>
            <person name="Obornik M."/>
            <person name="Reyes-Prieto A."/>
            <person name="Armbrust E.V."/>
            <person name="Aves S.J."/>
            <person name="Beiko R.G."/>
            <person name="Coutinho P."/>
            <person name="Dacks J.B."/>
            <person name="Durnford D.G."/>
            <person name="Fast N.M."/>
            <person name="Green B.R."/>
            <person name="Grisdale C.J."/>
            <person name="Hempel F."/>
            <person name="Henrissat B."/>
            <person name="Hoppner M.P."/>
            <person name="Ishida K."/>
            <person name="Kim E."/>
            <person name="Koreny L."/>
            <person name="Kroth P.G."/>
            <person name="Liu Y."/>
            <person name="Malik S.B."/>
            <person name="Maier U.G."/>
            <person name="McRose D."/>
            <person name="Mock T."/>
            <person name="Neilson J.A."/>
            <person name="Onodera N.T."/>
            <person name="Poole A.M."/>
            <person name="Pritham E.J."/>
            <person name="Richards T.A."/>
            <person name="Rocap G."/>
            <person name="Roy S.W."/>
            <person name="Sarai C."/>
            <person name="Schaack S."/>
            <person name="Shirato S."/>
            <person name="Slamovits C.H."/>
            <person name="Spencer D.F."/>
            <person name="Suzuki S."/>
            <person name="Worden A.Z."/>
            <person name="Zauner S."/>
            <person name="Barry K."/>
            <person name="Bell C."/>
            <person name="Bharti A.K."/>
            <person name="Crow J.A."/>
            <person name="Grimwood J."/>
            <person name="Kramer R."/>
            <person name="Lindquist E."/>
            <person name="Lucas S."/>
            <person name="Salamov A."/>
            <person name="McFadden G.I."/>
            <person name="Lane C.E."/>
            <person name="Keeling P.J."/>
            <person name="Gray M.W."/>
            <person name="Grigoriev I.V."/>
            <person name="Archibald J.M."/>
        </authorList>
    </citation>
    <scope>NUCLEOTIDE SEQUENCE</scope>
    <source>
        <strain evidence="2 4">CCMP2712</strain>
    </source>
</reference>
<gene>
    <name evidence="2" type="ORF">GUITHDRAFT_110866</name>
</gene>
<dbReference type="HOGENOM" id="CLU_1392541_0_0_1"/>
<organism evidence="2">
    <name type="scientific">Guillardia theta (strain CCMP2712)</name>
    <name type="common">Cryptophyte</name>
    <dbReference type="NCBI Taxonomy" id="905079"/>
    <lineage>
        <taxon>Eukaryota</taxon>
        <taxon>Cryptophyceae</taxon>
        <taxon>Pyrenomonadales</taxon>
        <taxon>Geminigeraceae</taxon>
        <taxon>Guillardia</taxon>
    </lineage>
</organism>